<reference evidence="1" key="1">
    <citation type="submission" date="2022-06" db="EMBL/GenBank/DDBJ databases">
        <title>Complete genome sequences of two strains of the flax pathogen Septoria linicola.</title>
        <authorList>
            <person name="Lapalu N."/>
            <person name="Simon A."/>
            <person name="Demenou B."/>
            <person name="Paumier D."/>
            <person name="Guillot M.-P."/>
            <person name="Gout L."/>
            <person name="Valade R."/>
        </authorList>
    </citation>
    <scope>NUCLEOTIDE SEQUENCE</scope>
    <source>
        <strain evidence="1">SE15195</strain>
    </source>
</reference>
<dbReference type="Gene3D" id="3.10.450.50">
    <property type="match status" value="1"/>
</dbReference>
<accession>A0A9Q9EDL1</accession>
<gene>
    <name evidence="1" type="ORF">Slin15195_G012000</name>
</gene>
<proteinExistence type="predicted"/>
<dbReference type="SUPFAM" id="SSF54427">
    <property type="entry name" value="NTF2-like"/>
    <property type="match status" value="1"/>
</dbReference>
<evidence type="ECO:0000313" key="1">
    <source>
        <dbReference type="EMBL" id="USW47881.1"/>
    </source>
</evidence>
<protein>
    <submittedName>
        <fullName evidence="1">NTF2-like domain superfamily protein</fullName>
    </submittedName>
</protein>
<dbReference type="InterPro" id="IPR032710">
    <property type="entry name" value="NTF2-like_dom_sf"/>
</dbReference>
<keyword evidence="2" id="KW-1185">Reference proteome</keyword>
<sequence length="148" mass="16054">MAPYPSAAEIRGFASSLATSDPSPFFDKVASDVDWEVMGTRPAAGRFKSLDAWKKGALEVINVVLREPLKLEVVNVFGGGDSEWATIELKADSVCKNGMPYPQRYAWLIRFDKSGTIVQAKAYLDSALVQKAIDTNSGQGSSGLPKWP</sequence>
<evidence type="ECO:0000313" key="2">
    <source>
        <dbReference type="Proteomes" id="UP001056384"/>
    </source>
</evidence>
<dbReference type="Proteomes" id="UP001056384">
    <property type="component" value="Chromosome 1"/>
</dbReference>
<organism evidence="1 2">
    <name type="scientific">Septoria linicola</name>
    <dbReference type="NCBI Taxonomy" id="215465"/>
    <lineage>
        <taxon>Eukaryota</taxon>
        <taxon>Fungi</taxon>
        <taxon>Dikarya</taxon>
        <taxon>Ascomycota</taxon>
        <taxon>Pezizomycotina</taxon>
        <taxon>Dothideomycetes</taxon>
        <taxon>Dothideomycetidae</taxon>
        <taxon>Mycosphaerellales</taxon>
        <taxon>Mycosphaerellaceae</taxon>
        <taxon>Septoria</taxon>
    </lineage>
</organism>
<name>A0A9Q9EDL1_9PEZI</name>
<dbReference type="EMBL" id="CP099418">
    <property type="protein sequence ID" value="USW47881.1"/>
    <property type="molecule type" value="Genomic_DNA"/>
</dbReference>
<dbReference type="AlphaFoldDB" id="A0A9Q9EDL1"/>